<organism evidence="1">
    <name type="scientific">marine sediment metagenome</name>
    <dbReference type="NCBI Taxonomy" id="412755"/>
    <lineage>
        <taxon>unclassified sequences</taxon>
        <taxon>metagenomes</taxon>
        <taxon>ecological metagenomes</taxon>
    </lineage>
</organism>
<dbReference type="AlphaFoldDB" id="X1VVY0"/>
<proteinExistence type="predicted"/>
<comment type="caution">
    <text evidence="1">The sequence shown here is derived from an EMBL/GenBank/DDBJ whole genome shotgun (WGS) entry which is preliminary data.</text>
</comment>
<name>X1VVY0_9ZZZZ</name>
<accession>X1VVY0</accession>
<sequence length="98" mass="10857">MPEPQKSVILNDTKLPIASPIQWRRITPFPAQFATSAPGVDDYTPTRKQKFAKLKGGMGQEKWDPNSEDRFWEANGVDASKDVQTLGPLVTTLEKADG</sequence>
<feature type="non-terminal residue" evidence="1">
    <location>
        <position position="98"/>
    </location>
</feature>
<dbReference type="EMBL" id="BARW01029982">
    <property type="protein sequence ID" value="GAJ14990.1"/>
    <property type="molecule type" value="Genomic_DNA"/>
</dbReference>
<evidence type="ECO:0000313" key="1">
    <source>
        <dbReference type="EMBL" id="GAJ14990.1"/>
    </source>
</evidence>
<reference evidence="1" key="1">
    <citation type="journal article" date="2014" name="Front. Microbiol.">
        <title>High frequency of phylogenetically diverse reductive dehalogenase-homologous genes in deep subseafloor sedimentary metagenomes.</title>
        <authorList>
            <person name="Kawai M."/>
            <person name="Futagami T."/>
            <person name="Toyoda A."/>
            <person name="Takaki Y."/>
            <person name="Nishi S."/>
            <person name="Hori S."/>
            <person name="Arai W."/>
            <person name="Tsubouchi T."/>
            <person name="Morono Y."/>
            <person name="Uchiyama I."/>
            <person name="Ito T."/>
            <person name="Fujiyama A."/>
            <person name="Inagaki F."/>
            <person name="Takami H."/>
        </authorList>
    </citation>
    <scope>NUCLEOTIDE SEQUENCE</scope>
    <source>
        <strain evidence="1">Expedition CK06-06</strain>
    </source>
</reference>
<protein>
    <submittedName>
        <fullName evidence="1">Uncharacterized protein</fullName>
    </submittedName>
</protein>
<gene>
    <name evidence="1" type="ORF">S12H4_48052</name>
</gene>